<keyword evidence="2" id="KW-1185">Reference proteome</keyword>
<organism evidence="1 2">
    <name type="scientific">Laetiporus sulphureus 93-53</name>
    <dbReference type="NCBI Taxonomy" id="1314785"/>
    <lineage>
        <taxon>Eukaryota</taxon>
        <taxon>Fungi</taxon>
        <taxon>Dikarya</taxon>
        <taxon>Basidiomycota</taxon>
        <taxon>Agaricomycotina</taxon>
        <taxon>Agaricomycetes</taxon>
        <taxon>Polyporales</taxon>
        <taxon>Laetiporus</taxon>
    </lineage>
</organism>
<proteinExistence type="predicted"/>
<dbReference type="RefSeq" id="XP_040758156.1">
    <property type="nucleotide sequence ID" value="XM_040905237.1"/>
</dbReference>
<dbReference type="Proteomes" id="UP000076871">
    <property type="component" value="Unassembled WGS sequence"/>
</dbReference>
<accession>A0A165B7E6</accession>
<evidence type="ECO:0000313" key="2">
    <source>
        <dbReference type="Proteomes" id="UP000076871"/>
    </source>
</evidence>
<protein>
    <submittedName>
        <fullName evidence="1">Uncharacterized protein</fullName>
    </submittedName>
</protein>
<evidence type="ECO:0000313" key="1">
    <source>
        <dbReference type="EMBL" id="KZT00416.1"/>
    </source>
</evidence>
<dbReference type="AlphaFoldDB" id="A0A165B7E6"/>
<dbReference type="EMBL" id="KV427686">
    <property type="protein sequence ID" value="KZT00416.1"/>
    <property type="molecule type" value="Genomic_DNA"/>
</dbReference>
<dbReference type="GeneID" id="63822267"/>
<dbReference type="OrthoDB" id="2746120at2759"/>
<reference evidence="1 2" key="1">
    <citation type="journal article" date="2016" name="Mol. Biol. Evol.">
        <title>Comparative Genomics of Early-Diverging Mushroom-Forming Fungi Provides Insights into the Origins of Lignocellulose Decay Capabilities.</title>
        <authorList>
            <person name="Nagy L.G."/>
            <person name="Riley R."/>
            <person name="Tritt A."/>
            <person name="Adam C."/>
            <person name="Daum C."/>
            <person name="Floudas D."/>
            <person name="Sun H."/>
            <person name="Yadav J.S."/>
            <person name="Pangilinan J."/>
            <person name="Larsson K.H."/>
            <person name="Matsuura K."/>
            <person name="Barry K."/>
            <person name="Labutti K."/>
            <person name="Kuo R."/>
            <person name="Ohm R.A."/>
            <person name="Bhattacharya S.S."/>
            <person name="Shirouzu T."/>
            <person name="Yoshinaga Y."/>
            <person name="Martin F.M."/>
            <person name="Grigoriev I.V."/>
            <person name="Hibbett D.S."/>
        </authorList>
    </citation>
    <scope>NUCLEOTIDE SEQUENCE [LARGE SCALE GENOMIC DNA]</scope>
    <source>
        <strain evidence="1 2">93-53</strain>
    </source>
</reference>
<dbReference type="InParanoid" id="A0A165B7E6"/>
<gene>
    <name evidence="1" type="ORF">LAESUDRAFT_666186</name>
</gene>
<name>A0A165B7E6_9APHY</name>
<feature type="non-terminal residue" evidence="1">
    <location>
        <position position="1"/>
    </location>
</feature>
<sequence length="161" mass="18475">EFNRCVSLWIAVENSYGFKTAIRGLDATNCPPQVTHWLRVHCRMLSNLPVIESLDEYTCSWWLWWAGLQPEWRKNDISGHPIPGGGGDWTKLRKPGQNGLLTVLLALLWWRLAAEEVNLSDWNMAVADVSWVLTQLTHDQVPHIVLRKHGKETLGCRPKKQ</sequence>